<dbReference type="PANTHER" id="PTHR10309:SF0">
    <property type="entry name" value="MANNOSE-6-PHOSPHATE ISOMERASE"/>
    <property type="match status" value="1"/>
</dbReference>
<protein>
    <recommendedName>
        <fullName evidence="5">mannose-6-phosphate isomerase</fullName>
        <ecNumber evidence="5">5.3.1.8</ecNumber>
    </recommendedName>
    <alternativeName>
        <fullName evidence="9">Phosphohexomutase</fullName>
    </alternativeName>
    <alternativeName>
        <fullName evidence="10">Phosphomannose isomerase</fullName>
    </alternativeName>
</protein>
<dbReference type="InterPro" id="IPR018050">
    <property type="entry name" value="Pmannose_isomerase-type1_CS"/>
</dbReference>
<dbReference type="GO" id="GO:0004476">
    <property type="term" value="F:mannose-6-phosphate isomerase activity"/>
    <property type="evidence" value="ECO:0007669"/>
    <property type="project" value="UniProtKB-EC"/>
</dbReference>
<keyword evidence="8" id="KW-0413">Isomerase</keyword>
<evidence type="ECO:0000256" key="5">
    <source>
        <dbReference type="ARBA" id="ARBA00011956"/>
    </source>
</evidence>
<comment type="similarity">
    <text evidence="4">Belongs to the mannose-6-phosphate isomerase type 1 family.</text>
</comment>
<name>A0A7R9FGJ1_9NEOP</name>
<dbReference type="InterPro" id="IPR014710">
    <property type="entry name" value="RmlC-like_jellyroll"/>
</dbReference>
<accession>A0A7R9FGJ1</accession>
<dbReference type="PROSITE" id="PS00966">
    <property type="entry name" value="PMI_I_2"/>
    <property type="match status" value="1"/>
</dbReference>
<feature type="domain" description="Phosphomannose isomerase type I helical insertion" evidence="14">
    <location>
        <begin position="168"/>
        <end position="246"/>
    </location>
</feature>
<dbReference type="EMBL" id="OE000223">
    <property type="protein sequence ID" value="CAD7452983.1"/>
    <property type="molecule type" value="Genomic_DNA"/>
</dbReference>
<evidence type="ECO:0000259" key="14">
    <source>
        <dbReference type="Pfam" id="PF20512"/>
    </source>
</evidence>
<dbReference type="FunFam" id="1.10.441.10:FF:000001">
    <property type="entry name" value="Mannose-6-phosphate isomerase"/>
    <property type="match status" value="1"/>
</dbReference>
<evidence type="ECO:0000256" key="7">
    <source>
        <dbReference type="ARBA" id="ARBA00022833"/>
    </source>
</evidence>
<evidence type="ECO:0000256" key="2">
    <source>
        <dbReference type="ARBA" id="ARBA00001947"/>
    </source>
</evidence>
<dbReference type="Gene3D" id="2.60.120.10">
    <property type="entry name" value="Jelly Rolls"/>
    <property type="match status" value="2"/>
</dbReference>
<comment type="cofactor">
    <cofactor evidence="2">
        <name>Zn(2+)</name>
        <dbReference type="ChEBI" id="CHEBI:29105"/>
    </cofactor>
</comment>
<dbReference type="Gene3D" id="1.10.441.10">
    <property type="entry name" value="Phosphomannose Isomerase, domain 2"/>
    <property type="match status" value="1"/>
</dbReference>
<keyword evidence="6" id="KW-0479">Metal-binding</keyword>
<dbReference type="CDD" id="cd07011">
    <property type="entry name" value="cupin_PMI_type_I_N"/>
    <property type="match status" value="1"/>
</dbReference>
<comment type="catalytic activity">
    <reaction evidence="1">
        <text>D-mannose 6-phosphate = D-fructose 6-phosphate</text>
        <dbReference type="Rhea" id="RHEA:12356"/>
        <dbReference type="ChEBI" id="CHEBI:58735"/>
        <dbReference type="ChEBI" id="CHEBI:61527"/>
        <dbReference type="EC" id="5.3.1.8"/>
    </reaction>
</comment>
<dbReference type="Pfam" id="PF20511">
    <property type="entry name" value="PMI_typeI_cat"/>
    <property type="match status" value="1"/>
</dbReference>
<dbReference type="GO" id="GO:0008270">
    <property type="term" value="F:zinc ion binding"/>
    <property type="evidence" value="ECO:0007669"/>
    <property type="project" value="InterPro"/>
</dbReference>
<dbReference type="SUPFAM" id="SSF51182">
    <property type="entry name" value="RmlC-like cupins"/>
    <property type="match status" value="1"/>
</dbReference>
<dbReference type="PROSITE" id="PS00965">
    <property type="entry name" value="PMI_I_1"/>
    <property type="match status" value="1"/>
</dbReference>
<evidence type="ECO:0000256" key="6">
    <source>
        <dbReference type="ARBA" id="ARBA00022723"/>
    </source>
</evidence>
<dbReference type="AlphaFoldDB" id="A0A7R9FGJ1"/>
<evidence type="ECO:0000256" key="10">
    <source>
        <dbReference type="ARBA" id="ARBA00030762"/>
    </source>
</evidence>
<organism evidence="15">
    <name type="scientific">Timema tahoe</name>
    <dbReference type="NCBI Taxonomy" id="61484"/>
    <lineage>
        <taxon>Eukaryota</taxon>
        <taxon>Metazoa</taxon>
        <taxon>Ecdysozoa</taxon>
        <taxon>Arthropoda</taxon>
        <taxon>Hexapoda</taxon>
        <taxon>Insecta</taxon>
        <taxon>Pterygota</taxon>
        <taxon>Neoptera</taxon>
        <taxon>Polyneoptera</taxon>
        <taxon>Phasmatodea</taxon>
        <taxon>Timematodea</taxon>
        <taxon>Timematoidea</taxon>
        <taxon>Timematidae</taxon>
        <taxon>Timema</taxon>
    </lineage>
</organism>
<reference evidence="15" key="1">
    <citation type="submission" date="2020-11" db="EMBL/GenBank/DDBJ databases">
        <authorList>
            <person name="Tran Van P."/>
        </authorList>
    </citation>
    <scope>NUCLEOTIDE SEQUENCE</scope>
</reference>
<dbReference type="InterPro" id="IPR001250">
    <property type="entry name" value="Man6P_Isoase-1"/>
</dbReference>
<evidence type="ECO:0000256" key="3">
    <source>
        <dbReference type="ARBA" id="ARBA00004666"/>
    </source>
</evidence>
<dbReference type="GO" id="GO:0005829">
    <property type="term" value="C:cytosol"/>
    <property type="evidence" value="ECO:0007669"/>
    <property type="project" value="TreeGrafter"/>
</dbReference>
<sequence length="545" mass="57991">MCAMELRCAVQQYAWGKHGLSSKVAQIAKNNDPDFVANELSPYAELWMGTHPNGPSVIKVSGQELGDWVMANTDTLGGKVMAKFGPQLPFLFKVLSVREALSIQAHPSKNHAEELHRLRPDIYKDPNHKPELAIAITPFEALCGFRPAREIAEFLKNIPELRVMVGEEVASKFVSSDEANQQSALKECFQALMTASKPVIESNLIALVTRIASLDESGRAEVLAPLLCRLHSQFPGDVGCFAIYFLNFLALKPGEALYLGPNEPHAYLAGDCVECMACSDNVVRAGLTPKYKDVDTLCNMLNYTFESANSKLFAPTRDDQFTVVFRPPVPDFAVADINIPPSSLQFLLRPRDTASILLVLDGEGSTDSLGIYLNHGTVLFLPAGLQLNVTTSDHALHMFQAFTNTRVGRKKVSECVPATLVTVERKDVPATLVAVERKDVPATLVAVETEGCSGNASRGGTEGYSGNASRGGTEGSSGNASRGGTKGSSGNASRGGTEGCSGNASRGGTERCSGNASRGGTERCSGNASRGGTKGSSGNVSRGGT</sequence>
<dbReference type="PANTHER" id="PTHR10309">
    <property type="entry name" value="MANNOSE-6-PHOSPHATE ISOMERASE"/>
    <property type="match status" value="1"/>
</dbReference>
<dbReference type="FunFam" id="2.60.120.10:FF:000044">
    <property type="entry name" value="Mannose-6-phosphate isomerase"/>
    <property type="match status" value="1"/>
</dbReference>
<evidence type="ECO:0000256" key="9">
    <source>
        <dbReference type="ARBA" id="ARBA00029741"/>
    </source>
</evidence>
<comment type="pathway">
    <text evidence="3 11">Nucleotide-sugar biosynthesis; GDP-alpha-D-mannose biosynthesis; alpha-D-mannose 1-phosphate from D-fructose 6-phosphate: step 1/2.</text>
</comment>
<gene>
    <name evidence="15" type="ORF">TTEB3V08_LOCUS1138</name>
</gene>
<evidence type="ECO:0000256" key="1">
    <source>
        <dbReference type="ARBA" id="ARBA00000757"/>
    </source>
</evidence>
<dbReference type="NCBIfam" id="TIGR00218">
    <property type="entry name" value="manA"/>
    <property type="match status" value="1"/>
</dbReference>
<evidence type="ECO:0000256" key="11">
    <source>
        <dbReference type="RuleBase" id="RU004248"/>
    </source>
</evidence>
<dbReference type="UniPathway" id="UPA00126">
    <property type="reaction ID" value="UER00423"/>
</dbReference>
<evidence type="ECO:0000256" key="8">
    <source>
        <dbReference type="ARBA" id="ARBA00023235"/>
    </source>
</evidence>
<dbReference type="GO" id="GO:0009298">
    <property type="term" value="P:GDP-mannose biosynthetic process"/>
    <property type="evidence" value="ECO:0007669"/>
    <property type="project" value="UniProtKB-UniPathway"/>
</dbReference>
<proteinExistence type="inferred from homology"/>
<evidence type="ECO:0000256" key="4">
    <source>
        <dbReference type="ARBA" id="ARBA00010772"/>
    </source>
</evidence>
<evidence type="ECO:0000259" key="13">
    <source>
        <dbReference type="Pfam" id="PF20511"/>
    </source>
</evidence>
<evidence type="ECO:0000256" key="12">
    <source>
        <dbReference type="SAM" id="MobiDB-lite"/>
    </source>
</evidence>
<dbReference type="InterPro" id="IPR046458">
    <property type="entry name" value="PMI_typeI_hel"/>
</dbReference>
<dbReference type="InterPro" id="IPR016305">
    <property type="entry name" value="Mannose-6-P_Isomerase"/>
</dbReference>
<dbReference type="PRINTS" id="PR00714">
    <property type="entry name" value="MAN6PISMRASE"/>
</dbReference>
<feature type="region of interest" description="Disordered" evidence="12">
    <location>
        <begin position="452"/>
        <end position="545"/>
    </location>
</feature>
<keyword evidence="7" id="KW-0862">Zinc</keyword>
<feature type="domain" description="Phosphomannose isomerase type I catalytic" evidence="13">
    <location>
        <begin position="5"/>
        <end position="147"/>
    </location>
</feature>
<dbReference type="GO" id="GO:0005975">
    <property type="term" value="P:carbohydrate metabolic process"/>
    <property type="evidence" value="ECO:0007669"/>
    <property type="project" value="InterPro"/>
</dbReference>
<dbReference type="Pfam" id="PF20512">
    <property type="entry name" value="PMI_typeI_hel"/>
    <property type="match status" value="1"/>
</dbReference>
<dbReference type="InterPro" id="IPR046457">
    <property type="entry name" value="PMI_typeI_cat"/>
</dbReference>
<evidence type="ECO:0000313" key="15">
    <source>
        <dbReference type="EMBL" id="CAD7452983.1"/>
    </source>
</evidence>
<dbReference type="EC" id="5.3.1.8" evidence="5"/>
<dbReference type="InterPro" id="IPR011051">
    <property type="entry name" value="RmlC_Cupin_sf"/>
</dbReference>